<evidence type="ECO:0000256" key="6">
    <source>
        <dbReference type="ARBA" id="ARBA00023242"/>
    </source>
</evidence>
<gene>
    <name evidence="9" type="ORF">CEUTPL_LOCUS7775</name>
</gene>
<dbReference type="SUPFAM" id="SSF57667">
    <property type="entry name" value="beta-beta-alpha zinc fingers"/>
    <property type="match status" value="1"/>
</dbReference>
<reference evidence="9" key="1">
    <citation type="submission" date="2022-01" db="EMBL/GenBank/DDBJ databases">
        <authorList>
            <person name="King R."/>
        </authorList>
    </citation>
    <scope>NUCLEOTIDE SEQUENCE</scope>
</reference>
<evidence type="ECO:0000256" key="7">
    <source>
        <dbReference type="PROSITE-ProRule" id="PRU00042"/>
    </source>
</evidence>
<dbReference type="PANTHER" id="PTHR24394:SF29">
    <property type="entry name" value="MYONEURIN"/>
    <property type="match status" value="1"/>
</dbReference>
<keyword evidence="3" id="KW-0677">Repeat</keyword>
<comment type="subcellular location">
    <subcellularLocation>
        <location evidence="1">Nucleus</location>
    </subcellularLocation>
</comment>
<dbReference type="GO" id="GO:0005634">
    <property type="term" value="C:nucleus"/>
    <property type="evidence" value="ECO:0007669"/>
    <property type="project" value="UniProtKB-SubCell"/>
</dbReference>
<dbReference type="GO" id="GO:0008270">
    <property type="term" value="F:zinc ion binding"/>
    <property type="evidence" value="ECO:0007669"/>
    <property type="project" value="UniProtKB-KW"/>
</dbReference>
<evidence type="ECO:0000256" key="5">
    <source>
        <dbReference type="ARBA" id="ARBA00022833"/>
    </source>
</evidence>
<dbReference type="InterPro" id="IPR013087">
    <property type="entry name" value="Znf_C2H2_type"/>
</dbReference>
<evidence type="ECO:0000256" key="2">
    <source>
        <dbReference type="ARBA" id="ARBA00022723"/>
    </source>
</evidence>
<organism evidence="9 10">
    <name type="scientific">Ceutorhynchus assimilis</name>
    <name type="common">cabbage seed weevil</name>
    <dbReference type="NCBI Taxonomy" id="467358"/>
    <lineage>
        <taxon>Eukaryota</taxon>
        <taxon>Metazoa</taxon>
        <taxon>Ecdysozoa</taxon>
        <taxon>Arthropoda</taxon>
        <taxon>Hexapoda</taxon>
        <taxon>Insecta</taxon>
        <taxon>Pterygota</taxon>
        <taxon>Neoptera</taxon>
        <taxon>Endopterygota</taxon>
        <taxon>Coleoptera</taxon>
        <taxon>Polyphaga</taxon>
        <taxon>Cucujiformia</taxon>
        <taxon>Curculionidae</taxon>
        <taxon>Ceutorhynchinae</taxon>
        <taxon>Ceutorhynchus</taxon>
    </lineage>
</organism>
<evidence type="ECO:0000313" key="9">
    <source>
        <dbReference type="EMBL" id="CAH1129062.1"/>
    </source>
</evidence>
<proteinExistence type="predicted"/>
<dbReference type="Gene3D" id="3.30.160.60">
    <property type="entry name" value="Classic Zinc Finger"/>
    <property type="match status" value="1"/>
</dbReference>
<dbReference type="InterPro" id="IPR036236">
    <property type="entry name" value="Znf_C2H2_sf"/>
</dbReference>
<name>A0A9P0GQW4_9CUCU</name>
<keyword evidence="5" id="KW-0862">Zinc</keyword>
<dbReference type="PROSITE" id="PS00028">
    <property type="entry name" value="ZINC_FINGER_C2H2_1"/>
    <property type="match status" value="2"/>
</dbReference>
<dbReference type="SMART" id="SM00355">
    <property type="entry name" value="ZnF_C2H2"/>
    <property type="match status" value="3"/>
</dbReference>
<dbReference type="Proteomes" id="UP001152799">
    <property type="component" value="Chromosome 4"/>
</dbReference>
<keyword evidence="2" id="KW-0479">Metal-binding</keyword>
<dbReference type="Pfam" id="PF12874">
    <property type="entry name" value="zf-met"/>
    <property type="match status" value="1"/>
</dbReference>
<evidence type="ECO:0000256" key="4">
    <source>
        <dbReference type="ARBA" id="ARBA00022771"/>
    </source>
</evidence>
<dbReference type="EMBL" id="OU892280">
    <property type="protein sequence ID" value="CAH1129062.1"/>
    <property type="molecule type" value="Genomic_DNA"/>
</dbReference>
<keyword evidence="10" id="KW-1185">Reference proteome</keyword>
<dbReference type="PROSITE" id="PS50157">
    <property type="entry name" value="ZINC_FINGER_C2H2_2"/>
    <property type="match status" value="1"/>
</dbReference>
<keyword evidence="4 7" id="KW-0863">Zinc-finger</keyword>
<accession>A0A9P0GQW4</accession>
<evidence type="ECO:0000256" key="1">
    <source>
        <dbReference type="ARBA" id="ARBA00004123"/>
    </source>
</evidence>
<sequence length="344" mass="40517">MRCEICRKWLPTMKKLLFHYVRQHSKIILAGELMKLNSKSAVPRTKIKKLRKITANNKRSETIFANDNVQILCRNNEIIIRDDKSFIDMEFSFDDNNNNNTNTLIEEENNNQPKEFKKLLTFRTKKPTTITTPPSSASSEDCFKQFQFKKRIKRKRDTRNYKINITRSKNYHSLNENTGVFYLCHCRKDNEMKIEDDIKLTSDTESASETGPSLTAFCTNCGNGYENDNLLSQHMKIYKTYCGVCNKIFPTEELFKEHVETHKLKIFVCHICNQEFHTKDILYKHFETHVEDSLLESVVDMEEKYNVVPQNVPDADHQKEVFYGEYESHVQNMHTIYGFDNNDN</sequence>
<evidence type="ECO:0000256" key="3">
    <source>
        <dbReference type="ARBA" id="ARBA00022737"/>
    </source>
</evidence>
<dbReference type="OrthoDB" id="654211at2759"/>
<evidence type="ECO:0000259" key="8">
    <source>
        <dbReference type="PROSITE" id="PS50157"/>
    </source>
</evidence>
<dbReference type="AlphaFoldDB" id="A0A9P0GQW4"/>
<keyword evidence="6" id="KW-0539">Nucleus</keyword>
<feature type="domain" description="C2H2-type" evidence="8">
    <location>
        <begin position="267"/>
        <end position="294"/>
    </location>
</feature>
<evidence type="ECO:0000313" key="10">
    <source>
        <dbReference type="Proteomes" id="UP001152799"/>
    </source>
</evidence>
<dbReference type="PANTHER" id="PTHR24394">
    <property type="entry name" value="ZINC FINGER PROTEIN"/>
    <property type="match status" value="1"/>
</dbReference>
<protein>
    <recommendedName>
        <fullName evidence="8">C2H2-type domain-containing protein</fullName>
    </recommendedName>
</protein>
<dbReference type="GO" id="GO:0000981">
    <property type="term" value="F:DNA-binding transcription factor activity, RNA polymerase II-specific"/>
    <property type="evidence" value="ECO:0007669"/>
    <property type="project" value="TreeGrafter"/>
</dbReference>